<keyword evidence="2" id="KW-0808">Transferase</keyword>
<dbReference type="Pfam" id="PF13966">
    <property type="entry name" value="zf-RVT"/>
    <property type="match status" value="1"/>
</dbReference>
<evidence type="ECO:0000313" key="3">
    <source>
        <dbReference type="Proteomes" id="UP001151760"/>
    </source>
</evidence>
<comment type="caution">
    <text evidence="2">The sequence shown here is derived from an EMBL/GenBank/DDBJ whole genome shotgun (WGS) entry which is preliminary data.</text>
</comment>
<dbReference type="PANTHER" id="PTHR33116">
    <property type="entry name" value="REVERSE TRANSCRIPTASE ZINC-BINDING DOMAIN-CONTAINING PROTEIN-RELATED-RELATED"/>
    <property type="match status" value="1"/>
</dbReference>
<protein>
    <submittedName>
        <fullName evidence="2">RNA-directed DNA polymerase, eukaryota</fullName>
    </submittedName>
</protein>
<keyword evidence="2" id="KW-0548">Nucleotidyltransferase</keyword>
<dbReference type="EMBL" id="BQNB010009814">
    <property type="protein sequence ID" value="GJS68770.1"/>
    <property type="molecule type" value="Genomic_DNA"/>
</dbReference>
<sequence>MVVKLTSRLSRWKAKTLSVGGRLTLLKSVLGASPLYTLSIFKVPKGVIKEMESIRNSFFKGAELSEKKITWVAWDKVLSSKKKGGLGVASYFALNRALLLKWVWRFVSHDDSLWFRVIQAIHGPRIDLQSIHYSSLWSSILKEVQVLKDRGFDFLDKCSIRVGNGSNTCFWTDIWKGDRPFRDAFPRLFALETNHQISVKDKMDVGLDSSFRRPARGGVESNQLNDLAAIMDTVSLSPASDRWVCSLSNDGVFKVKDVRSSIDDLFLPSHNDSTRWVKSVPIKINIFAWRARRDCLPTRLNLIRRGVSLESTFCPLCLVGEEDVSHVFFRCPLAQEVLRRICRWWEVDWHQWSSFSEWLDWFLDIRLTSKVKSLFEGVFMVAWWAIWGFRNRSIFEAYSLNRSIIFDDIVSRSFLWCYNRSNRSFTWDAWLKNPHLISL</sequence>
<organism evidence="2 3">
    <name type="scientific">Tanacetum coccineum</name>
    <dbReference type="NCBI Taxonomy" id="301880"/>
    <lineage>
        <taxon>Eukaryota</taxon>
        <taxon>Viridiplantae</taxon>
        <taxon>Streptophyta</taxon>
        <taxon>Embryophyta</taxon>
        <taxon>Tracheophyta</taxon>
        <taxon>Spermatophyta</taxon>
        <taxon>Magnoliopsida</taxon>
        <taxon>eudicotyledons</taxon>
        <taxon>Gunneridae</taxon>
        <taxon>Pentapetalae</taxon>
        <taxon>asterids</taxon>
        <taxon>campanulids</taxon>
        <taxon>Asterales</taxon>
        <taxon>Asteraceae</taxon>
        <taxon>Asteroideae</taxon>
        <taxon>Anthemideae</taxon>
        <taxon>Anthemidinae</taxon>
        <taxon>Tanacetum</taxon>
    </lineage>
</organism>
<gene>
    <name evidence="2" type="ORF">Tco_0683335</name>
</gene>
<keyword evidence="3" id="KW-1185">Reference proteome</keyword>
<dbReference type="PANTHER" id="PTHR33116:SF79">
    <property type="entry name" value="REVERSE TRANSCRIPTASE DOMAIN, ZINC FINGER, CCHC-TYPE-RELATED"/>
    <property type="match status" value="1"/>
</dbReference>
<feature type="domain" description="Reverse transcriptase zinc-binding" evidence="1">
    <location>
        <begin position="271"/>
        <end position="337"/>
    </location>
</feature>
<evidence type="ECO:0000259" key="1">
    <source>
        <dbReference type="Pfam" id="PF13966"/>
    </source>
</evidence>
<reference evidence="2" key="1">
    <citation type="journal article" date="2022" name="Int. J. Mol. Sci.">
        <title>Draft Genome of Tanacetum Coccineum: Genomic Comparison of Closely Related Tanacetum-Family Plants.</title>
        <authorList>
            <person name="Yamashiro T."/>
            <person name="Shiraishi A."/>
            <person name="Nakayama K."/>
            <person name="Satake H."/>
        </authorList>
    </citation>
    <scope>NUCLEOTIDE SEQUENCE</scope>
</reference>
<dbReference type="Proteomes" id="UP001151760">
    <property type="component" value="Unassembled WGS sequence"/>
</dbReference>
<name>A0ABQ4XVB0_9ASTR</name>
<dbReference type="GO" id="GO:0003964">
    <property type="term" value="F:RNA-directed DNA polymerase activity"/>
    <property type="evidence" value="ECO:0007669"/>
    <property type="project" value="UniProtKB-KW"/>
</dbReference>
<evidence type="ECO:0000313" key="2">
    <source>
        <dbReference type="EMBL" id="GJS68770.1"/>
    </source>
</evidence>
<proteinExistence type="predicted"/>
<dbReference type="InterPro" id="IPR026960">
    <property type="entry name" value="RVT-Znf"/>
</dbReference>
<accession>A0ABQ4XVB0</accession>
<reference evidence="2" key="2">
    <citation type="submission" date="2022-01" db="EMBL/GenBank/DDBJ databases">
        <authorList>
            <person name="Yamashiro T."/>
            <person name="Shiraishi A."/>
            <person name="Satake H."/>
            <person name="Nakayama K."/>
        </authorList>
    </citation>
    <scope>NUCLEOTIDE SEQUENCE</scope>
</reference>
<keyword evidence="2" id="KW-0695">RNA-directed DNA polymerase</keyword>